<comment type="caution">
    <text evidence="1">The sequence shown here is derived from an EMBL/GenBank/DDBJ whole genome shotgun (WGS) entry which is preliminary data.</text>
</comment>
<evidence type="ECO:0000313" key="2">
    <source>
        <dbReference type="Proteomes" id="UP001278571"/>
    </source>
</evidence>
<dbReference type="EMBL" id="JAWJZF010000503">
    <property type="protein sequence ID" value="MDX2296655.1"/>
    <property type="molecule type" value="Genomic_DNA"/>
</dbReference>
<protein>
    <submittedName>
        <fullName evidence="1">Uncharacterized protein</fullName>
    </submittedName>
</protein>
<sequence length="135" mass="13693">MKLVSDPGFGEVDLSGSAEELTCLAHAVARGNGLLDATPVPGGEVLGGVAVRATSGPGVLVQWDAERQILVIGGDSVGRAALAEQLLAMATAEDGGHLHIDYFPGHAYLAEGSLSLVVNSPHGGMPLERGGRVES</sequence>
<name>A0ABU4KFS7_9ACTN</name>
<reference evidence="1 2" key="1">
    <citation type="submission" date="2023-10" db="EMBL/GenBank/DDBJ databases">
        <authorList>
            <person name="Wang X.X."/>
        </authorList>
    </citation>
    <scope>NUCLEOTIDE SEQUENCE [LARGE SCALE GENOMIC DNA]</scope>
    <source>
        <strain evidence="1 2">NBRC 12816</strain>
    </source>
</reference>
<accession>A0ABU4KFS7</accession>
<keyword evidence="2" id="KW-1185">Reference proteome</keyword>
<dbReference type="Pfam" id="PF15566">
    <property type="entry name" value="Imm32"/>
    <property type="match status" value="1"/>
</dbReference>
<gene>
    <name evidence="1" type="ORF">R2363_31350</name>
</gene>
<dbReference type="InterPro" id="IPR029083">
    <property type="entry name" value="Imm32"/>
</dbReference>
<dbReference type="Proteomes" id="UP001278571">
    <property type="component" value="Unassembled WGS sequence"/>
</dbReference>
<organism evidence="1 2">
    <name type="scientific">Streptomyces roseolus</name>
    <dbReference type="NCBI Taxonomy" id="67358"/>
    <lineage>
        <taxon>Bacteria</taxon>
        <taxon>Bacillati</taxon>
        <taxon>Actinomycetota</taxon>
        <taxon>Actinomycetes</taxon>
        <taxon>Kitasatosporales</taxon>
        <taxon>Streptomycetaceae</taxon>
        <taxon>Streptomyces</taxon>
    </lineage>
</organism>
<proteinExistence type="predicted"/>
<evidence type="ECO:0000313" key="1">
    <source>
        <dbReference type="EMBL" id="MDX2296655.1"/>
    </source>
</evidence>
<dbReference type="RefSeq" id="WP_319012820.1">
    <property type="nucleotide sequence ID" value="NZ_JAWJZF010000503.1"/>
</dbReference>